<dbReference type="AlphaFoldDB" id="A0A238JWE0"/>
<keyword evidence="8" id="KW-1185">Reference proteome</keyword>
<accession>A0A238JWE0</accession>
<evidence type="ECO:0000256" key="1">
    <source>
        <dbReference type="ARBA" id="ARBA00004651"/>
    </source>
</evidence>
<evidence type="ECO:0000256" key="4">
    <source>
        <dbReference type="ARBA" id="ARBA00022989"/>
    </source>
</evidence>
<evidence type="ECO:0000256" key="5">
    <source>
        <dbReference type="ARBA" id="ARBA00023136"/>
    </source>
</evidence>
<feature type="transmembrane region" description="Helical" evidence="6">
    <location>
        <begin position="277"/>
        <end position="299"/>
    </location>
</feature>
<feature type="transmembrane region" description="Helical" evidence="6">
    <location>
        <begin position="311"/>
        <end position="329"/>
    </location>
</feature>
<comment type="subcellular location">
    <subcellularLocation>
        <location evidence="1">Cell membrane</location>
        <topology evidence="1">Multi-pass membrane protein</topology>
    </subcellularLocation>
</comment>
<evidence type="ECO:0000313" key="8">
    <source>
        <dbReference type="Proteomes" id="UP000202922"/>
    </source>
</evidence>
<protein>
    <submittedName>
        <fullName evidence="7">Lipopolysaccharide export system permease protein LptG</fullName>
    </submittedName>
</protein>
<sequence length="366" mass="40096">MRLHIYFARKFAFSLFAVFALFLTIMLLLDVVDQIRKFEIGTITFTQALGLAALNAPSGIYRILPLIVMLSTLMLFLGLARTSELVVTRASGRSALRSLIAPVITALIAGCLTIAVLNPLVAATAKKYESLSNTYKRGTSSVLSISREGLWLRQGGEGAQMVIRADRANLDGTELFDVSFIAFSLSSGPIFRIEAESAELVNGAWQIIKAKRWILSDPDANPERDATLYDTLSLPSDLTADRIRDSFGTPAAIPIWELPDFINSLERAGFSALKHRVWFQMELAVPMVYVAMVLIAAGFTMRHTRFGKTGTMVMFALGLGLSLFFLRNFAQVMGENGQIPVALAAWSPPFVGILMSLGLLLHLEDG</sequence>
<proteinExistence type="predicted"/>
<dbReference type="OrthoDB" id="9798468at2"/>
<dbReference type="Pfam" id="PF03739">
    <property type="entry name" value="LptF_LptG"/>
    <property type="match status" value="1"/>
</dbReference>
<keyword evidence="4 6" id="KW-1133">Transmembrane helix</keyword>
<dbReference type="Proteomes" id="UP000202922">
    <property type="component" value="Unassembled WGS sequence"/>
</dbReference>
<keyword evidence="2" id="KW-1003">Cell membrane</keyword>
<dbReference type="PANTHER" id="PTHR33529:SF2">
    <property type="entry name" value="LIPOPOLYSACCHARIDE EXPORT SYSTEM PERMEASE PROTEIN LPTG"/>
    <property type="match status" value="1"/>
</dbReference>
<dbReference type="InterPro" id="IPR030923">
    <property type="entry name" value="LptG"/>
</dbReference>
<dbReference type="GO" id="GO:0043190">
    <property type="term" value="C:ATP-binding cassette (ABC) transporter complex"/>
    <property type="evidence" value="ECO:0007669"/>
    <property type="project" value="InterPro"/>
</dbReference>
<evidence type="ECO:0000256" key="2">
    <source>
        <dbReference type="ARBA" id="ARBA00022475"/>
    </source>
</evidence>
<feature type="transmembrane region" description="Helical" evidence="6">
    <location>
        <begin position="63"/>
        <end position="80"/>
    </location>
</feature>
<reference evidence="8" key="1">
    <citation type="submission" date="2017-05" db="EMBL/GenBank/DDBJ databases">
        <authorList>
            <person name="Rodrigo-Torres L."/>
            <person name="Arahal R. D."/>
            <person name="Lucena T."/>
        </authorList>
    </citation>
    <scope>NUCLEOTIDE SEQUENCE [LARGE SCALE GENOMIC DNA]</scope>
    <source>
        <strain evidence="8">CECT 8621</strain>
    </source>
</reference>
<feature type="transmembrane region" description="Helical" evidence="6">
    <location>
        <begin position="341"/>
        <end position="363"/>
    </location>
</feature>
<dbReference type="EMBL" id="FXYE01000001">
    <property type="protein sequence ID" value="SMX34507.1"/>
    <property type="molecule type" value="Genomic_DNA"/>
</dbReference>
<dbReference type="RefSeq" id="WP_093966474.1">
    <property type="nucleotide sequence ID" value="NZ_FXYE01000001.1"/>
</dbReference>
<dbReference type="GO" id="GO:0015920">
    <property type="term" value="P:lipopolysaccharide transport"/>
    <property type="evidence" value="ECO:0007669"/>
    <property type="project" value="TreeGrafter"/>
</dbReference>
<evidence type="ECO:0000256" key="3">
    <source>
        <dbReference type="ARBA" id="ARBA00022692"/>
    </source>
</evidence>
<keyword evidence="5 6" id="KW-0472">Membrane</keyword>
<organism evidence="7 8">
    <name type="scientific">Actibacterium lipolyticum</name>
    <dbReference type="NCBI Taxonomy" id="1524263"/>
    <lineage>
        <taxon>Bacteria</taxon>
        <taxon>Pseudomonadati</taxon>
        <taxon>Pseudomonadota</taxon>
        <taxon>Alphaproteobacteria</taxon>
        <taxon>Rhodobacterales</taxon>
        <taxon>Roseobacteraceae</taxon>
        <taxon>Actibacterium</taxon>
    </lineage>
</organism>
<dbReference type="PANTHER" id="PTHR33529">
    <property type="entry name" value="SLR0882 PROTEIN-RELATED"/>
    <property type="match status" value="1"/>
</dbReference>
<dbReference type="InterPro" id="IPR005495">
    <property type="entry name" value="LptG/LptF_permease"/>
</dbReference>
<feature type="transmembrane region" description="Helical" evidence="6">
    <location>
        <begin position="12"/>
        <end position="32"/>
    </location>
</feature>
<keyword evidence="3 6" id="KW-0812">Transmembrane</keyword>
<name>A0A238JWE0_9RHOB</name>
<dbReference type="NCBIfam" id="TIGR04408">
    <property type="entry name" value="LptG_lptG"/>
    <property type="match status" value="1"/>
</dbReference>
<feature type="transmembrane region" description="Helical" evidence="6">
    <location>
        <begin position="100"/>
        <end position="121"/>
    </location>
</feature>
<evidence type="ECO:0000256" key="6">
    <source>
        <dbReference type="SAM" id="Phobius"/>
    </source>
</evidence>
<gene>
    <name evidence="7" type="primary">lptG</name>
    <name evidence="7" type="ORF">COL8621_01344</name>
</gene>
<evidence type="ECO:0000313" key="7">
    <source>
        <dbReference type="EMBL" id="SMX34507.1"/>
    </source>
</evidence>
<dbReference type="GO" id="GO:0055085">
    <property type="term" value="P:transmembrane transport"/>
    <property type="evidence" value="ECO:0007669"/>
    <property type="project" value="InterPro"/>
</dbReference>